<sequence length="200" mass="22460">MSSPFIEQIKARRTIYALGNRVTHSEAQLTALIKDAVKHSPSSFNSQSSRAVILFGEQHHKLWDIVKAELKKIVPPEAYPQSEAKINGSFRAGAGTVLFFEDTAVIEDLQQKFALYADNFPIWSEHATGIAQFAVWTTLAQEGIGASLQHYNPLIDDAVRKEWDLPASWLLRAQMPFGSIEQPAGDKTFIDDDVRFRVFK</sequence>
<dbReference type="Proteomes" id="UP000886934">
    <property type="component" value="Unassembled WGS sequence"/>
</dbReference>
<dbReference type="Proteomes" id="UP001160758">
    <property type="component" value="Unassembled WGS sequence"/>
</dbReference>
<dbReference type="EMBL" id="JAOCFT010000001">
    <property type="protein sequence ID" value="MDH1897139.1"/>
    <property type="molecule type" value="Genomic_DNA"/>
</dbReference>
<dbReference type="EMBL" id="CP120942">
    <property type="protein sequence ID" value="WFF98928.1"/>
    <property type="molecule type" value="Genomic_DNA"/>
</dbReference>
<feature type="domain" description="Nitroreductase" evidence="4">
    <location>
        <begin position="9"/>
        <end position="178"/>
    </location>
</feature>
<evidence type="ECO:0000259" key="4">
    <source>
        <dbReference type="Pfam" id="PF00881"/>
    </source>
</evidence>
<dbReference type="GO" id="GO:0005737">
    <property type="term" value="C:cytoplasm"/>
    <property type="evidence" value="ECO:0007669"/>
    <property type="project" value="UniProtKB-SubCell"/>
</dbReference>
<evidence type="ECO:0000313" key="6">
    <source>
        <dbReference type="EMBL" id="GJA42271.1"/>
    </source>
</evidence>
<dbReference type="EMBL" id="BPNI01000071">
    <property type="protein sequence ID" value="GJA42271.1"/>
    <property type="molecule type" value="Genomic_DNA"/>
</dbReference>
<dbReference type="EMBL" id="CP110176">
    <property type="protein sequence ID" value="UZC86471.2"/>
    <property type="molecule type" value="Genomic_DNA"/>
</dbReference>
<dbReference type="Proteomes" id="UP000886939">
    <property type="component" value="Unassembled WGS sequence"/>
</dbReference>
<evidence type="ECO:0000256" key="1">
    <source>
        <dbReference type="ARBA" id="ARBA00004496"/>
    </source>
</evidence>
<dbReference type="PANTHER" id="PTHR43035:SF1">
    <property type="entry name" value="FATTY ACID REPRESSION MUTANT PROTEIN 2-RELATED"/>
    <property type="match status" value="1"/>
</dbReference>
<comment type="subcellular location">
    <subcellularLocation>
        <location evidence="1">Cytoplasm</location>
    </subcellularLocation>
</comment>
<dbReference type="EMBL" id="BPNN01000014">
    <property type="protein sequence ID" value="GJA62746.1"/>
    <property type="molecule type" value="Genomic_DNA"/>
</dbReference>
<proteinExistence type="predicted"/>
<reference evidence="15" key="5">
    <citation type="submission" date="2023-03" db="EMBL/GenBank/DDBJ databases">
        <title>Aeromonas caviae strain AC1520.</title>
        <authorList>
            <person name="Xie T."/>
            <person name="Zhang Q."/>
            <person name="Deng J."/>
            <person name="Li X."/>
        </authorList>
    </citation>
    <scope>NUCLEOTIDE SEQUENCE</scope>
    <source>
        <strain evidence="15">AC1520</strain>
    </source>
</reference>
<evidence type="ECO:0000313" key="17">
    <source>
        <dbReference type="Proteomes" id="UP001160758"/>
    </source>
</evidence>
<gene>
    <name evidence="5" type="ORF">C1C91_02885</name>
    <name evidence="13" type="ORF">JC965_01720</name>
    <name evidence="6" type="ORF">KAM343_30670</name>
    <name evidence="7" type="ORF">KAM348_19910</name>
    <name evidence="8" type="ORF">KAM351_13570</name>
    <name evidence="9" type="ORF">KAM382_01700</name>
    <name evidence="11" type="ORF">N5I07_06050</name>
    <name evidence="10" type="ORF">N5I20_04955</name>
    <name evidence="14" type="ORF">OJY61_00490</name>
    <name evidence="15" type="ORF">P5S46_04900</name>
    <name evidence="12" type="ORF">SJS77_09450</name>
</gene>
<dbReference type="Proteomes" id="UP001218423">
    <property type="component" value="Chromosome"/>
</dbReference>
<dbReference type="GO" id="GO:0016491">
    <property type="term" value="F:oxidoreductase activity"/>
    <property type="evidence" value="ECO:0007669"/>
    <property type="project" value="UniProtKB-KW"/>
</dbReference>
<evidence type="ECO:0000313" key="14">
    <source>
        <dbReference type="EMBL" id="UZC86471.2"/>
    </source>
</evidence>
<evidence type="ECO:0000313" key="5">
    <source>
        <dbReference type="EMBL" id="AXB04123.1"/>
    </source>
</evidence>
<dbReference type="RefSeq" id="WP_010673779.1">
    <property type="nucleotide sequence ID" value="NZ_AP019195.1"/>
</dbReference>
<dbReference type="Proteomes" id="UP001277183">
    <property type="component" value="Unassembled WGS sequence"/>
</dbReference>
<dbReference type="PANTHER" id="PTHR43035">
    <property type="entry name" value="FATTY ACID REPRESSION MUTANT PROTEIN 2-RELATED"/>
    <property type="match status" value="1"/>
</dbReference>
<dbReference type="Pfam" id="PF00881">
    <property type="entry name" value="Nitroreductase"/>
    <property type="match status" value="1"/>
</dbReference>
<dbReference type="CDD" id="cd02140">
    <property type="entry name" value="Frm2-like"/>
    <property type="match status" value="1"/>
</dbReference>
<dbReference type="EMBL" id="BPNL01000019">
    <property type="protein sequence ID" value="GJA54568.1"/>
    <property type="molecule type" value="Genomic_DNA"/>
</dbReference>
<evidence type="ECO:0000256" key="2">
    <source>
        <dbReference type="ARBA" id="ARBA00022490"/>
    </source>
</evidence>
<reference evidence="14" key="6">
    <citation type="submission" date="2023-04" db="EMBL/GenBank/DDBJ databases">
        <title>Whole Genome Sequence of Multi-drug resistant Aeromonas caviae as a gut pathogen in newborn.</title>
        <authorList>
            <person name="Jadhav S.V."/>
            <person name="Saroj S.D."/>
            <person name="Saha U.B."/>
            <person name="Sen S."/>
            <person name="Kher A."/>
        </authorList>
    </citation>
    <scope>NUCLEOTIDE SEQUENCE</scope>
    <source>
        <strain evidence="14">SVJ23</strain>
    </source>
</reference>
<dbReference type="FunFam" id="3.40.109.10:FF:000001">
    <property type="entry name" value="Nitroreductase family"/>
    <property type="match status" value="1"/>
</dbReference>
<accession>A0A081LIV4</accession>
<dbReference type="Proteomes" id="UP000737420">
    <property type="component" value="Unassembled WGS sequence"/>
</dbReference>
<keyword evidence="2" id="KW-0963">Cytoplasm</keyword>
<dbReference type="Proteomes" id="UP001161704">
    <property type="component" value="Unassembled WGS sequence"/>
</dbReference>
<dbReference type="EMBL" id="JAOCIZ010000013">
    <property type="protein sequence ID" value="MDH1504408.1"/>
    <property type="molecule type" value="Genomic_DNA"/>
</dbReference>
<evidence type="ECO:0000313" key="12">
    <source>
        <dbReference type="EMBL" id="MDX7720701.1"/>
    </source>
</evidence>
<dbReference type="EMBL" id="CP065937">
    <property type="protein sequence ID" value="QQA61284.1"/>
    <property type="molecule type" value="Genomic_DNA"/>
</dbReference>
<reference evidence="6 16" key="3">
    <citation type="submission" date="2021-07" db="EMBL/GenBank/DDBJ databases">
        <title>Draft genome sequence of carbapenem-resistant Aeromonas spp. in Japan.</title>
        <authorList>
            <person name="Maehana S."/>
            <person name="Suzuki M."/>
            <person name="Kitasato H."/>
        </authorList>
    </citation>
    <scope>NUCLEOTIDE SEQUENCE [LARGE SCALE GENOMIC DNA]</scope>
    <source>
        <strain evidence="6">KAM343</strain>
        <strain evidence="7">KAM348</strain>
        <strain evidence="8">KAM351</strain>
        <strain evidence="9 16">KAM382</strain>
    </source>
</reference>
<dbReference type="AlphaFoldDB" id="A0A081LIV4"/>
<dbReference type="GeneID" id="48823444"/>
<dbReference type="EMBL" id="CP025706">
    <property type="protein sequence ID" value="AXB04123.1"/>
    <property type="molecule type" value="Genomic_DNA"/>
</dbReference>
<name>A0A081LIV4_AERCA</name>
<dbReference type="KEGG" id="acav:VI35_05160"/>
<dbReference type="EMBL" id="JAWZVU010000057">
    <property type="protein sequence ID" value="MDX7720701.1"/>
    <property type="molecule type" value="Genomic_DNA"/>
</dbReference>
<dbReference type="OrthoDB" id="9810617at2"/>
<dbReference type="SUPFAM" id="SSF55469">
    <property type="entry name" value="FMN-dependent nitroreductase-like"/>
    <property type="match status" value="1"/>
</dbReference>
<dbReference type="InterPro" id="IPR033877">
    <property type="entry name" value="Frm2/Hbn1"/>
</dbReference>
<evidence type="ECO:0000313" key="13">
    <source>
        <dbReference type="EMBL" id="QQA61284.1"/>
    </source>
</evidence>
<evidence type="ECO:0000313" key="8">
    <source>
        <dbReference type="EMBL" id="GJA62746.1"/>
    </source>
</evidence>
<dbReference type="Proteomes" id="UP001163285">
    <property type="component" value="Chromosome"/>
</dbReference>
<keyword evidence="3" id="KW-0560">Oxidoreductase</keyword>
<evidence type="ECO:0000313" key="11">
    <source>
        <dbReference type="EMBL" id="MDH1897139.1"/>
    </source>
</evidence>
<evidence type="ECO:0000313" key="7">
    <source>
        <dbReference type="EMBL" id="GJA54568.1"/>
    </source>
</evidence>
<dbReference type="InterPro" id="IPR029479">
    <property type="entry name" value="Nitroreductase"/>
</dbReference>
<evidence type="ECO:0000313" key="9">
    <source>
        <dbReference type="EMBL" id="GJB90109.1"/>
    </source>
</evidence>
<dbReference type="InterPro" id="IPR000415">
    <property type="entry name" value="Nitroreductase-like"/>
</dbReference>
<evidence type="ECO:0000313" key="15">
    <source>
        <dbReference type="EMBL" id="WFF98928.1"/>
    </source>
</evidence>
<reference evidence="12" key="7">
    <citation type="submission" date="2023-11" db="EMBL/GenBank/DDBJ databases">
        <title>WGS of Aeromonas in Northern Israel.</title>
        <authorList>
            <person name="Hershko Y."/>
        </authorList>
    </citation>
    <scope>NUCLEOTIDE SEQUENCE</scope>
    <source>
        <strain evidence="12">77416</strain>
    </source>
</reference>
<dbReference type="Proteomes" id="UP000266778">
    <property type="component" value="Chromosome"/>
</dbReference>
<evidence type="ECO:0000313" key="16">
    <source>
        <dbReference type="Proteomes" id="UP000737420"/>
    </source>
</evidence>
<evidence type="ECO:0000256" key="3">
    <source>
        <dbReference type="ARBA" id="ARBA00023002"/>
    </source>
</evidence>
<evidence type="ECO:0000313" key="10">
    <source>
        <dbReference type="EMBL" id="MDH1504408.1"/>
    </source>
</evidence>
<protein>
    <submittedName>
        <fullName evidence="11">Nitroreductase family protein</fullName>
    </submittedName>
</protein>
<dbReference type="EMBL" id="BPOP01000001">
    <property type="protein sequence ID" value="GJB90109.1"/>
    <property type="molecule type" value="Genomic_DNA"/>
</dbReference>
<dbReference type="Proteomes" id="UP000887009">
    <property type="component" value="Unassembled WGS sequence"/>
</dbReference>
<dbReference type="Gene3D" id="3.40.109.10">
    <property type="entry name" value="NADH Oxidase"/>
    <property type="match status" value="1"/>
</dbReference>
<dbReference type="GO" id="GO:0034599">
    <property type="term" value="P:cellular response to oxidative stress"/>
    <property type="evidence" value="ECO:0007669"/>
    <property type="project" value="InterPro"/>
</dbReference>
<organism evidence="11 17">
    <name type="scientific">Aeromonas caviae</name>
    <name type="common">Aeromonas punctata</name>
    <dbReference type="NCBI Taxonomy" id="648"/>
    <lineage>
        <taxon>Bacteria</taxon>
        <taxon>Pseudomonadati</taxon>
        <taxon>Pseudomonadota</taxon>
        <taxon>Gammaproteobacteria</taxon>
        <taxon>Aeromonadales</taxon>
        <taxon>Aeromonadaceae</taxon>
        <taxon>Aeromonas</taxon>
    </lineage>
</organism>
<reference evidence="13" key="2">
    <citation type="submission" date="2020-12" db="EMBL/GenBank/DDBJ databases">
        <title>GES Beta-lactamases isolated from hospital effluents in Brazil.</title>
        <authorList>
            <person name="Conte D."/>
            <person name="Mesa D."/>
            <person name="Palmeiro J.K."/>
            <person name="Dalla-Costa L.M."/>
        </authorList>
    </citation>
    <scope>NUCLEOTIDE SEQUENCE [LARGE SCALE GENOMIC DNA]</scope>
    <source>
        <strain evidence="13">Aero21</strain>
    </source>
</reference>
<reference evidence="11" key="4">
    <citation type="submission" date="2022-09" db="EMBL/GenBank/DDBJ databases">
        <title>Intensive care unit water sources are persistently colonized with multi-drug resistant bacteria and are the site of extensive horizontal gene transfer of antibiotic resistance genes.</title>
        <authorList>
            <person name="Diorio-Toth L."/>
        </authorList>
    </citation>
    <scope>NUCLEOTIDE SEQUENCE</scope>
    <source>
        <strain evidence="10">GD03710</strain>
        <strain evidence="11">GD03796</strain>
    </source>
</reference>
<reference evidence="5" key="1">
    <citation type="journal article" date="2019" name="J Environ">
        <title>Genetic characterization and potential molecular dissemination mechanism of tet (31) gene in Aeromonas caviae from an oxytetracycline wastewater treatment system.</title>
        <authorList>
            <person name="Shi Y."/>
            <person name="Tian Z."/>
            <person name="Leclercq S.O."/>
            <person name="Zhang H."/>
            <person name="Yang M."/>
            <person name="Zhang Y."/>
        </authorList>
    </citation>
    <scope>NUCLEOTIDE SEQUENCE</scope>
    <source>
        <strain evidence="5">T25-39</strain>
    </source>
</reference>